<protein>
    <submittedName>
        <fullName evidence="4">FAD-dependent pyridine nucleotide-disulfide oxidoreductase</fullName>
    </submittedName>
</protein>
<evidence type="ECO:0000259" key="3">
    <source>
        <dbReference type="Pfam" id="PF07992"/>
    </source>
</evidence>
<evidence type="ECO:0000256" key="1">
    <source>
        <dbReference type="ARBA" id="ARBA00022630"/>
    </source>
</evidence>
<dbReference type="PRINTS" id="PR00368">
    <property type="entry name" value="FADPNR"/>
</dbReference>
<proteinExistence type="predicted"/>
<keyword evidence="5" id="KW-1185">Reference proteome</keyword>
<accession>E3GW81</accession>
<name>E3GW81_METFV</name>
<dbReference type="InterPro" id="IPR023753">
    <property type="entry name" value="FAD/NAD-binding_dom"/>
</dbReference>
<evidence type="ECO:0000256" key="2">
    <source>
        <dbReference type="ARBA" id="ARBA00022827"/>
    </source>
</evidence>
<feature type="domain" description="FAD/NAD(P)-binding" evidence="3">
    <location>
        <begin position="2"/>
        <end position="297"/>
    </location>
</feature>
<dbReference type="AlphaFoldDB" id="E3GW81"/>
<dbReference type="InterPro" id="IPR016156">
    <property type="entry name" value="FAD/NAD-linked_Rdtase_dimer_sf"/>
</dbReference>
<dbReference type="InterPro" id="IPR036188">
    <property type="entry name" value="FAD/NAD-bd_sf"/>
</dbReference>
<keyword evidence="2" id="KW-0274">FAD</keyword>
<dbReference type="GO" id="GO:0050660">
    <property type="term" value="F:flavin adenine dinucleotide binding"/>
    <property type="evidence" value="ECO:0007669"/>
    <property type="project" value="TreeGrafter"/>
</dbReference>
<dbReference type="KEGG" id="mfv:Mfer_1051"/>
<evidence type="ECO:0000313" key="4">
    <source>
        <dbReference type="EMBL" id="ADP77846.1"/>
    </source>
</evidence>
<dbReference type="GO" id="GO:0006103">
    <property type="term" value="P:2-oxoglutarate metabolic process"/>
    <property type="evidence" value="ECO:0007669"/>
    <property type="project" value="TreeGrafter"/>
</dbReference>
<dbReference type="Proteomes" id="UP000002315">
    <property type="component" value="Chromosome"/>
</dbReference>
<dbReference type="Gene3D" id="3.50.50.60">
    <property type="entry name" value="FAD/NAD(P)-binding domain"/>
    <property type="match status" value="1"/>
</dbReference>
<sequence length="427" mass="47607">MYVIIGGGPAGRFAAMELAALNKETLLIEKKYMGGTCLNEGCMVVCGLNDIARFIDNAKNLKNHGIIDFECEIKYKHLLKKLKKTIKTIRKINEKETKESGVEIIYGEAKVIEDKVQVDGEKISYDKLIVATGIKPHIPPIDGVENAITYRDVLEIDELPEVINIVGGGHTASEFAYIFSRFGCKVNVICRSKFLKNLDPEIKKYVVEKLLDDVKIYENTKTLKIGEEYIETSKGKIEGKTFLATGVTPNSKIVNVKKDSKEHIIVNEKMETSMKNVYAAGAVTNRAKNTPVARMEGIVAARNAAGIETRMRYDYIPNSISLKYDVAFIDENKNKKLVNAKMPGPAGPGSFWEVLNKNTGLSKVSVDLNTGEISRVYAVSPIGRDYVAYLSHLLRLGSKVQDFDNFIEVHPSTDSVYKLLRFLAKRI</sequence>
<organism evidence="4 5">
    <name type="scientific">Methanothermus fervidus (strain ATCC 43054 / DSM 2088 / JCM 10308 / V24 S)</name>
    <dbReference type="NCBI Taxonomy" id="523846"/>
    <lineage>
        <taxon>Archaea</taxon>
        <taxon>Methanobacteriati</taxon>
        <taxon>Methanobacteriota</taxon>
        <taxon>Methanomada group</taxon>
        <taxon>Methanobacteria</taxon>
        <taxon>Methanobacteriales</taxon>
        <taxon>Methanothermaceae</taxon>
        <taxon>Methanothermus</taxon>
    </lineage>
</organism>
<gene>
    <name evidence="4" type="ordered locus">Mfer_1051</name>
</gene>
<reference evidence="4 5" key="1">
    <citation type="journal article" date="2010" name="Stand. Genomic Sci.">
        <title>Complete genome sequence of Methanothermus fervidus type strain (V24S).</title>
        <authorList>
            <person name="Anderson I."/>
            <person name="Djao O.D."/>
            <person name="Misra M."/>
            <person name="Chertkov O."/>
            <person name="Nolan M."/>
            <person name="Lucas S."/>
            <person name="Lapidus A."/>
            <person name="Del Rio T.G."/>
            <person name="Tice H."/>
            <person name="Cheng J.F."/>
            <person name="Tapia R."/>
            <person name="Han C."/>
            <person name="Goodwin L."/>
            <person name="Pitluck S."/>
            <person name="Liolios K."/>
            <person name="Ivanova N."/>
            <person name="Mavromatis K."/>
            <person name="Mikhailova N."/>
            <person name="Pati A."/>
            <person name="Brambilla E."/>
            <person name="Chen A."/>
            <person name="Palaniappan K."/>
            <person name="Land M."/>
            <person name="Hauser L."/>
            <person name="Chang Y.J."/>
            <person name="Jeffries C.D."/>
            <person name="Sikorski J."/>
            <person name="Spring S."/>
            <person name="Rohde M."/>
            <person name="Eichinger K."/>
            <person name="Huber H."/>
            <person name="Wirth R."/>
            <person name="Goker M."/>
            <person name="Detter J.C."/>
            <person name="Woyke T."/>
            <person name="Bristow J."/>
            <person name="Eisen J.A."/>
            <person name="Markowitz V."/>
            <person name="Hugenholtz P."/>
            <person name="Klenk H.P."/>
            <person name="Kyrpides N.C."/>
        </authorList>
    </citation>
    <scope>NUCLEOTIDE SEQUENCE [LARGE SCALE GENOMIC DNA]</scope>
    <source>
        <strain evidence="5">ATCC 43054 / DSM 2088 / JCM 10308 / V24 S</strain>
    </source>
</reference>
<dbReference type="GO" id="GO:0004148">
    <property type="term" value="F:dihydrolipoyl dehydrogenase (NADH) activity"/>
    <property type="evidence" value="ECO:0007669"/>
    <property type="project" value="TreeGrafter"/>
</dbReference>
<dbReference type="PANTHER" id="PTHR22912">
    <property type="entry name" value="DISULFIDE OXIDOREDUCTASE"/>
    <property type="match status" value="1"/>
</dbReference>
<dbReference type="EMBL" id="CP002278">
    <property type="protein sequence ID" value="ADP77846.1"/>
    <property type="molecule type" value="Genomic_DNA"/>
</dbReference>
<dbReference type="Pfam" id="PF07992">
    <property type="entry name" value="Pyr_redox_2"/>
    <property type="match status" value="1"/>
</dbReference>
<dbReference type="HOGENOM" id="CLU_016755_0_2_2"/>
<dbReference type="SUPFAM" id="SSF55424">
    <property type="entry name" value="FAD/NAD-linked reductases, dimerisation (C-terminal) domain"/>
    <property type="match status" value="1"/>
</dbReference>
<dbReference type="SUPFAM" id="SSF51905">
    <property type="entry name" value="FAD/NAD(P)-binding domain"/>
    <property type="match status" value="1"/>
</dbReference>
<dbReference type="PRINTS" id="PR00411">
    <property type="entry name" value="PNDRDTASEI"/>
</dbReference>
<dbReference type="InterPro" id="IPR050151">
    <property type="entry name" value="Class-I_Pyr_Nuc-Dis_Oxidored"/>
</dbReference>
<evidence type="ECO:0000313" key="5">
    <source>
        <dbReference type="Proteomes" id="UP000002315"/>
    </source>
</evidence>
<keyword evidence="1" id="KW-0285">Flavoprotein</keyword>
<dbReference type="STRING" id="523846.Mfer_1051"/>
<dbReference type="PANTHER" id="PTHR22912:SF151">
    <property type="entry name" value="DIHYDROLIPOYL DEHYDROGENASE, MITOCHONDRIAL"/>
    <property type="match status" value="1"/>
</dbReference>